<dbReference type="AlphaFoldDB" id="A0A8H6E421"/>
<dbReference type="EMBL" id="SPNV01000248">
    <property type="protein sequence ID" value="KAF5857595.1"/>
    <property type="molecule type" value="Genomic_DNA"/>
</dbReference>
<gene>
    <name evidence="2" type="ORF">ETB97_005524</name>
</gene>
<protein>
    <submittedName>
        <fullName evidence="2">Uncharacterized protein</fullName>
    </submittedName>
</protein>
<accession>A0A8H6E421</accession>
<evidence type="ECO:0000313" key="2">
    <source>
        <dbReference type="EMBL" id="KAF5857595.1"/>
    </source>
</evidence>
<evidence type="ECO:0000313" key="3">
    <source>
        <dbReference type="Proteomes" id="UP000541154"/>
    </source>
</evidence>
<keyword evidence="3" id="KW-1185">Reference proteome</keyword>
<dbReference type="Proteomes" id="UP000541154">
    <property type="component" value="Unassembled WGS sequence"/>
</dbReference>
<reference evidence="2 3" key="1">
    <citation type="submission" date="2019-04" db="EMBL/GenBank/DDBJ databases">
        <title>Aspergillus burnettii sp. nov., novel species from soil in southeast Queensland.</title>
        <authorList>
            <person name="Gilchrist C.L.M."/>
            <person name="Pitt J.I."/>
            <person name="Lange L."/>
            <person name="Lacey H.J."/>
            <person name="Vuong D."/>
            <person name="Midgley D.J."/>
            <person name="Greenfield P."/>
            <person name="Bradbury M."/>
            <person name="Lacey E."/>
            <person name="Busk P.K."/>
            <person name="Pilgaard B."/>
            <person name="Chooi Y.H."/>
            <person name="Piggott A.M."/>
        </authorList>
    </citation>
    <scope>NUCLEOTIDE SEQUENCE [LARGE SCALE GENOMIC DNA]</scope>
    <source>
        <strain evidence="2 3">FRR 5400</strain>
    </source>
</reference>
<sequence>MKIAALLTLAAFGTNTLAMYIPSGGSSCNVGEQYCGHYLRGKRGWTYAQLIDVIDRSPLPGRARNFPDDVLFKCTGVGQIAGWDLCNQCLSPGAVPGNDYCRKEDSLLQWD</sequence>
<keyword evidence="1" id="KW-0732">Signal</keyword>
<feature type="signal peptide" evidence="1">
    <location>
        <begin position="1"/>
        <end position="18"/>
    </location>
</feature>
<comment type="caution">
    <text evidence="2">The sequence shown here is derived from an EMBL/GenBank/DDBJ whole genome shotgun (WGS) entry which is preliminary data.</text>
</comment>
<proteinExistence type="predicted"/>
<feature type="chain" id="PRO_5034817536" evidence="1">
    <location>
        <begin position="19"/>
        <end position="111"/>
    </location>
</feature>
<evidence type="ECO:0000256" key="1">
    <source>
        <dbReference type="SAM" id="SignalP"/>
    </source>
</evidence>
<name>A0A8H6E421_PETAA</name>
<organism evidence="2 3">
    <name type="scientific">Petromyces alliaceus</name>
    <name type="common">Aspergillus alliaceus</name>
    <dbReference type="NCBI Taxonomy" id="209559"/>
    <lineage>
        <taxon>Eukaryota</taxon>
        <taxon>Fungi</taxon>
        <taxon>Dikarya</taxon>
        <taxon>Ascomycota</taxon>
        <taxon>Pezizomycotina</taxon>
        <taxon>Eurotiomycetes</taxon>
        <taxon>Eurotiomycetidae</taxon>
        <taxon>Eurotiales</taxon>
        <taxon>Aspergillaceae</taxon>
        <taxon>Aspergillus</taxon>
        <taxon>Aspergillus subgen. Circumdati</taxon>
    </lineage>
</organism>
<dbReference type="PROSITE" id="PS51257">
    <property type="entry name" value="PROKAR_LIPOPROTEIN"/>
    <property type="match status" value="1"/>
</dbReference>